<evidence type="ECO:0000256" key="6">
    <source>
        <dbReference type="ARBA" id="ARBA00023136"/>
    </source>
</evidence>
<dbReference type="PROSITE" id="PS00216">
    <property type="entry name" value="SUGAR_TRANSPORT_1"/>
    <property type="match status" value="1"/>
</dbReference>
<keyword evidence="4 7" id="KW-0812">Transmembrane</keyword>
<feature type="transmembrane region" description="Helical" evidence="7">
    <location>
        <begin position="215"/>
        <end position="235"/>
    </location>
</feature>
<feature type="transmembrane region" description="Helical" evidence="7">
    <location>
        <begin position="378"/>
        <end position="403"/>
    </location>
</feature>
<feature type="transmembrane region" description="Helical" evidence="7">
    <location>
        <begin position="151"/>
        <end position="172"/>
    </location>
</feature>
<feature type="transmembrane region" description="Helical" evidence="7">
    <location>
        <begin position="247"/>
        <end position="264"/>
    </location>
</feature>
<feature type="transmembrane region" description="Helical" evidence="7">
    <location>
        <begin position="349"/>
        <end position="366"/>
    </location>
</feature>
<feature type="transmembrane region" description="Helical" evidence="7">
    <location>
        <begin position="118"/>
        <end position="139"/>
    </location>
</feature>
<dbReference type="Pfam" id="PF07690">
    <property type="entry name" value="MFS_1"/>
    <property type="match status" value="1"/>
</dbReference>
<sequence>MSAVAPSAAPAASGTRGVNRGAALALLAVTQFVLVLDAGIVGVALPSLVKGLGFAQNDLSWVTNAYTLMFGGFLLLGGRLADYFGRRRMFMGGLILFSVASLIGSLSPSPGWLIGARAVQGFAAAVVSPAALSLLLISFPDNTDSEKAERNKALGVWGAVAGAGGAVGLILGGMLTDWFGWEACFWVNVPIGVAAALLAPRVLPVGAPTGSRTGFDLAGAFTVTAGLAGVVFVLVNAQKVGWASPETLGLGAVSVALLVAFVVVEARTRVPLVPLSIFRRPVLRGANAASVLQVMGLMPAFFFMTLYTQQVLGYSPLKSGLSLVPIALAIVVAATVAGQLVARIGIKTTTVAGMVVMAAGLLWASGMPADGSYVTDLLLPQVVIGLGAGHAWVALTIAGTAGASEEESGLASGLLNTSQQVGGALGLAILAAVASARTSHLFATGDNQAQALSGGFGTALLVGAGLGVLAAIATVFLLPGKNALPTVDEHAIELAEETDHIAILPVGDVVPGGVADAVGAK</sequence>
<feature type="transmembrane region" description="Helical" evidence="7">
    <location>
        <begin position="89"/>
        <end position="106"/>
    </location>
</feature>
<dbReference type="InterPro" id="IPR011701">
    <property type="entry name" value="MFS"/>
</dbReference>
<evidence type="ECO:0000313" key="10">
    <source>
        <dbReference type="Proteomes" id="UP001500751"/>
    </source>
</evidence>
<evidence type="ECO:0000256" key="4">
    <source>
        <dbReference type="ARBA" id="ARBA00022692"/>
    </source>
</evidence>
<dbReference type="Proteomes" id="UP001500751">
    <property type="component" value="Unassembled WGS sequence"/>
</dbReference>
<feature type="transmembrane region" description="Helical" evidence="7">
    <location>
        <begin position="319"/>
        <end position="342"/>
    </location>
</feature>
<comment type="subcellular location">
    <subcellularLocation>
        <location evidence="1">Cell membrane</location>
        <topology evidence="1">Multi-pass membrane protein</topology>
    </subcellularLocation>
</comment>
<feature type="transmembrane region" description="Helical" evidence="7">
    <location>
        <begin position="285"/>
        <end position="307"/>
    </location>
</feature>
<accession>A0ABN2V6D7</accession>
<dbReference type="EMBL" id="BAAAQN010000056">
    <property type="protein sequence ID" value="GAA2053188.1"/>
    <property type="molecule type" value="Genomic_DNA"/>
</dbReference>
<keyword evidence="3" id="KW-1003">Cell membrane</keyword>
<dbReference type="InterPro" id="IPR036259">
    <property type="entry name" value="MFS_trans_sf"/>
</dbReference>
<evidence type="ECO:0000256" key="3">
    <source>
        <dbReference type="ARBA" id="ARBA00022475"/>
    </source>
</evidence>
<evidence type="ECO:0000256" key="5">
    <source>
        <dbReference type="ARBA" id="ARBA00022989"/>
    </source>
</evidence>
<dbReference type="PANTHER" id="PTHR42718">
    <property type="entry name" value="MAJOR FACILITATOR SUPERFAMILY MULTIDRUG TRANSPORTER MFSC"/>
    <property type="match status" value="1"/>
</dbReference>
<feature type="transmembrane region" description="Helical" evidence="7">
    <location>
        <begin position="21"/>
        <end position="47"/>
    </location>
</feature>
<feature type="transmembrane region" description="Helical" evidence="7">
    <location>
        <begin position="59"/>
        <end position="77"/>
    </location>
</feature>
<protein>
    <submittedName>
        <fullName evidence="9">DHA2 family efflux MFS transporter permease subunit</fullName>
    </submittedName>
</protein>
<comment type="caution">
    <text evidence="9">The sequence shown here is derived from an EMBL/GenBank/DDBJ whole genome shotgun (WGS) entry which is preliminary data.</text>
</comment>
<organism evidence="9 10">
    <name type="scientific">Catenulispora yoronensis</name>
    <dbReference type="NCBI Taxonomy" id="450799"/>
    <lineage>
        <taxon>Bacteria</taxon>
        <taxon>Bacillati</taxon>
        <taxon>Actinomycetota</taxon>
        <taxon>Actinomycetes</taxon>
        <taxon>Catenulisporales</taxon>
        <taxon>Catenulisporaceae</taxon>
        <taxon>Catenulispora</taxon>
    </lineage>
</organism>
<dbReference type="InterPro" id="IPR020846">
    <property type="entry name" value="MFS_dom"/>
</dbReference>
<feature type="transmembrane region" description="Helical" evidence="7">
    <location>
        <begin position="178"/>
        <end position="203"/>
    </location>
</feature>
<proteinExistence type="predicted"/>
<dbReference type="InterPro" id="IPR004638">
    <property type="entry name" value="EmrB-like"/>
</dbReference>
<keyword evidence="5 7" id="KW-1133">Transmembrane helix</keyword>
<dbReference type="PANTHER" id="PTHR42718:SF46">
    <property type="entry name" value="BLR6921 PROTEIN"/>
    <property type="match status" value="1"/>
</dbReference>
<feature type="transmembrane region" description="Helical" evidence="7">
    <location>
        <begin position="424"/>
        <end position="443"/>
    </location>
</feature>
<feature type="domain" description="Major facilitator superfamily (MFS) profile" evidence="8">
    <location>
        <begin position="23"/>
        <end position="482"/>
    </location>
</feature>
<dbReference type="NCBIfam" id="TIGR00711">
    <property type="entry name" value="efflux_EmrB"/>
    <property type="match status" value="1"/>
</dbReference>
<dbReference type="RefSeq" id="WP_344670100.1">
    <property type="nucleotide sequence ID" value="NZ_BAAAQN010000056.1"/>
</dbReference>
<evidence type="ECO:0000256" key="7">
    <source>
        <dbReference type="SAM" id="Phobius"/>
    </source>
</evidence>
<keyword evidence="2" id="KW-0813">Transport</keyword>
<keyword evidence="10" id="KW-1185">Reference proteome</keyword>
<dbReference type="SUPFAM" id="SSF103473">
    <property type="entry name" value="MFS general substrate transporter"/>
    <property type="match status" value="1"/>
</dbReference>
<feature type="transmembrane region" description="Helical" evidence="7">
    <location>
        <begin position="455"/>
        <end position="478"/>
    </location>
</feature>
<dbReference type="CDD" id="cd17321">
    <property type="entry name" value="MFS_MMR_MDR_like"/>
    <property type="match status" value="1"/>
</dbReference>
<evidence type="ECO:0000256" key="2">
    <source>
        <dbReference type="ARBA" id="ARBA00022448"/>
    </source>
</evidence>
<dbReference type="Gene3D" id="1.20.1720.10">
    <property type="entry name" value="Multidrug resistance protein D"/>
    <property type="match status" value="1"/>
</dbReference>
<dbReference type="InterPro" id="IPR005829">
    <property type="entry name" value="Sugar_transporter_CS"/>
</dbReference>
<reference evidence="9 10" key="1">
    <citation type="journal article" date="2019" name="Int. J. Syst. Evol. Microbiol.">
        <title>The Global Catalogue of Microorganisms (GCM) 10K type strain sequencing project: providing services to taxonomists for standard genome sequencing and annotation.</title>
        <authorList>
            <consortium name="The Broad Institute Genomics Platform"/>
            <consortium name="The Broad Institute Genome Sequencing Center for Infectious Disease"/>
            <person name="Wu L."/>
            <person name="Ma J."/>
        </authorList>
    </citation>
    <scope>NUCLEOTIDE SEQUENCE [LARGE SCALE GENOMIC DNA]</scope>
    <source>
        <strain evidence="9 10">JCM 16014</strain>
    </source>
</reference>
<evidence type="ECO:0000313" key="9">
    <source>
        <dbReference type="EMBL" id="GAA2053188.1"/>
    </source>
</evidence>
<name>A0ABN2V6D7_9ACTN</name>
<dbReference type="Gene3D" id="1.20.1250.20">
    <property type="entry name" value="MFS general substrate transporter like domains"/>
    <property type="match status" value="1"/>
</dbReference>
<gene>
    <name evidence="9" type="ORF">GCM10009839_71150</name>
</gene>
<keyword evidence="6 7" id="KW-0472">Membrane</keyword>
<evidence type="ECO:0000256" key="1">
    <source>
        <dbReference type="ARBA" id="ARBA00004651"/>
    </source>
</evidence>
<evidence type="ECO:0000259" key="8">
    <source>
        <dbReference type="PROSITE" id="PS50850"/>
    </source>
</evidence>
<dbReference type="PROSITE" id="PS50850">
    <property type="entry name" value="MFS"/>
    <property type="match status" value="1"/>
</dbReference>